<sequence>MSGGTENDVVIVGAGMGGLSAALVLASAGFKVVVIDGAAGPGGKLRQVTAGGHSFDAGPTVLTMKWVFDTLLSRCGTSLETEVALVRSDLLARHYWRGGDGLDLFADVDRNADAIGDFAGACEAAGFRRFANDSARIYRLLERSFIDAPRPNPLSLSARIGLHRPGSLLALKPYSTLWSALSGYFADPRLRQLFGRYATYCGSSPFLAPATLMLVAHVEQDGVWIVQGGMHLLARRLMAVAERLGVVFRFAENVVSIDKDRSGRAITGVTTDQQRQVRAASVIFNGDAAALAQLLDPGKVPRRRVGQRSLSALVACGPAIPSGVPLAHHTVFFSDDYKAEFDAILRQHRPPADPTIYVCAQDRTDAGALRGTAAGSGERLYSLMNMPADGDGHAYTESEIDRCLSSMERRLARNGLPLLLDRQVMSITAPDGFNRLFPGTGGALYGMASHGAMASFRRPSSQGPITGLYLAGGSVHPGPGVPMAALSGKIAAERLMADRALIGRSRPVAITGGMPMRSVTADTTP</sequence>
<dbReference type="InterPro" id="IPR036188">
    <property type="entry name" value="FAD/NAD-bd_sf"/>
</dbReference>
<keyword evidence="8" id="KW-1185">Reference proteome</keyword>
<dbReference type="KEGG" id="ncb:C0V82_18185"/>
<evidence type="ECO:0000256" key="1">
    <source>
        <dbReference type="ARBA" id="ARBA00004829"/>
    </source>
</evidence>
<protein>
    <submittedName>
        <fullName evidence="7">CrtD protein</fullName>
    </submittedName>
</protein>
<evidence type="ECO:0000256" key="2">
    <source>
        <dbReference type="ARBA" id="ARBA00006046"/>
    </source>
</evidence>
<dbReference type="NCBIfam" id="TIGR02734">
    <property type="entry name" value="crtI_fam"/>
    <property type="match status" value="1"/>
</dbReference>
<dbReference type="OrthoDB" id="9774675at2"/>
<accession>A0A2K9NJ31</accession>
<comment type="pathway">
    <text evidence="1 5">Carotenoid biosynthesis.</text>
</comment>
<evidence type="ECO:0000259" key="6">
    <source>
        <dbReference type="Pfam" id="PF01593"/>
    </source>
</evidence>
<dbReference type="GO" id="GO:0016117">
    <property type="term" value="P:carotenoid biosynthetic process"/>
    <property type="evidence" value="ECO:0007669"/>
    <property type="project" value="UniProtKB-KW"/>
</dbReference>
<dbReference type="Pfam" id="PF01593">
    <property type="entry name" value="Amino_oxidase"/>
    <property type="match status" value="1"/>
</dbReference>
<dbReference type="InterPro" id="IPR002937">
    <property type="entry name" value="Amino_oxidase"/>
</dbReference>
<dbReference type="RefSeq" id="WP_102113854.1">
    <property type="nucleotide sequence ID" value="NZ_BMGN01000006.1"/>
</dbReference>
<dbReference type="SUPFAM" id="SSF51905">
    <property type="entry name" value="FAD/NAD(P)-binding domain"/>
    <property type="match status" value="1"/>
</dbReference>
<comment type="similarity">
    <text evidence="2 5">Belongs to the carotenoid/retinoid oxidoreductase family.</text>
</comment>
<keyword evidence="3 5" id="KW-0125">Carotenoid biosynthesis</keyword>
<name>A0A2K9NJ31_9PROT</name>
<dbReference type="Proteomes" id="UP000234752">
    <property type="component" value="Chromosome eg_2"/>
</dbReference>
<feature type="domain" description="Amine oxidase" evidence="6">
    <location>
        <begin position="16"/>
        <end position="495"/>
    </location>
</feature>
<gene>
    <name evidence="7" type="ORF">C0V82_18185</name>
</gene>
<dbReference type="PANTHER" id="PTHR43734:SF7">
    <property type="entry name" value="4,4'-DIAPONEUROSPORENE OXYGENASE"/>
    <property type="match status" value="1"/>
</dbReference>
<evidence type="ECO:0000313" key="7">
    <source>
        <dbReference type="EMBL" id="AUN32315.1"/>
    </source>
</evidence>
<dbReference type="EMBL" id="CP025612">
    <property type="protein sequence ID" value="AUN32315.1"/>
    <property type="molecule type" value="Genomic_DNA"/>
</dbReference>
<dbReference type="Gene3D" id="3.50.50.60">
    <property type="entry name" value="FAD/NAD(P)-binding domain"/>
    <property type="match status" value="2"/>
</dbReference>
<keyword evidence="4 5" id="KW-0560">Oxidoreductase</keyword>
<organism evidence="7 8">
    <name type="scientific">Niveispirillum cyanobacteriorum</name>
    <dbReference type="NCBI Taxonomy" id="1612173"/>
    <lineage>
        <taxon>Bacteria</taxon>
        <taxon>Pseudomonadati</taxon>
        <taxon>Pseudomonadota</taxon>
        <taxon>Alphaproteobacteria</taxon>
        <taxon>Rhodospirillales</taxon>
        <taxon>Azospirillaceae</taxon>
        <taxon>Niveispirillum</taxon>
    </lineage>
</organism>
<evidence type="ECO:0000256" key="4">
    <source>
        <dbReference type="ARBA" id="ARBA00023002"/>
    </source>
</evidence>
<dbReference type="GO" id="GO:0016491">
    <property type="term" value="F:oxidoreductase activity"/>
    <property type="evidence" value="ECO:0007669"/>
    <property type="project" value="UniProtKB-KW"/>
</dbReference>
<evidence type="ECO:0000313" key="8">
    <source>
        <dbReference type="Proteomes" id="UP000234752"/>
    </source>
</evidence>
<evidence type="ECO:0000256" key="5">
    <source>
        <dbReference type="RuleBase" id="RU362075"/>
    </source>
</evidence>
<dbReference type="NCBIfam" id="NF045637">
    <property type="entry name" value="carotdesatCrtDProt"/>
    <property type="match status" value="1"/>
</dbReference>
<proteinExistence type="inferred from homology"/>
<dbReference type="InterPro" id="IPR014105">
    <property type="entry name" value="Carotenoid/retinoid_OxRdtase"/>
</dbReference>
<dbReference type="InterPro" id="IPR054841">
    <property type="entry name" value="carotdesatCrtD"/>
</dbReference>
<dbReference type="AlphaFoldDB" id="A0A2K9NJ31"/>
<reference evidence="7 8" key="1">
    <citation type="submission" date="2017-12" db="EMBL/GenBank/DDBJ databases">
        <title>Genomes of bacteria within cyanobacterial aggregates.</title>
        <authorList>
            <person name="Cai H."/>
        </authorList>
    </citation>
    <scope>NUCLEOTIDE SEQUENCE [LARGE SCALE GENOMIC DNA]</scope>
    <source>
        <strain evidence="7 8">TH16</strain>
    </source>
</reference>
<dbReference type="PANTHER" id="PTHR43734">
    <property type="entry name" value="PHYTOENE DESATURASE"/>
    <property type="match status" value="1"/>
</dbReference>
<evidence type="ECO:0000256" key="3">
    <source>
        <dbReference type="ARBA" id="ARBA00022746"/>
    </source>
</evidence>